<dbReference type="AlphaFoldDB" id="A0A8H3J3A6"/>
<gene>
    <name evidence="1" type="ORF">ALECFALPRED_008350</name>
</gene>
<name>A0A8H3J3A6_9LECA</name>
<keyword evidence="2" id="KW-1185">Reference proteome</keyword>
<evidence type="ECO:0000313" key="2">
    <source>
        <dbReference type="Proteomes" id="UP000664203"/>
    </source>
</evidence>
<organism evidence="1 2">
    <name type="scientific">Alectoria fallacina</name>
    <dbReference type="NCBI Taxonomy" id="1903189"/>
    <lineage>
        <taxon>Eukaryota</taxon>
        <taxon>Fungi</taxon>
        <taxon>Dikarya</taxon>
        <taxon>Ascomycota</taxon>
        <taxon>Pezizomycotina</taxon>
        <taxon>Lecanoromycetes</taxon>
        <taxon>OSLEUM clade</taxon>
        <taxon>Lecanoromycetidae</taxon>
        <taxon>Lecanorales</taxon>
        <taxon>Lecanorineae</taxon>
        <taxon>Parmeliaceae</taxon>
        <taxon>Alectoria</taxon>
    </lineage>
</organism>
<reference evidence="1" key="1">
    <citation type="submission" date="2021-03" db="EMBL/GenBank/DDBJ databases">
        <authorList>
            <person name="Tagirdzhanova G."/>
        </authorList>
    </citation>
    <scope>NUCLEOTIDE SEQUENCE</scope>
</reference>
<accession>A0A8H3J3A6</accession>
<proteinExistence type="predicted"/>
<dbReference type="EMBL" id="CAJPDR010000571">
    <property type="protein sequence ID" value="CAF9939824.1"/>
    <property type="molecule type" value="Genomic_DNA"/>
</dbReference>
<protein>
    <submittedName>
        <fullName evidence="1">Uncharacterized protein</fullName>
    </submittedName>
</protein>
<sequence length="289" mass="32202">MPPLVLSDAVEDMAKANKQSLEQGMADIEKKWDEHNFTLCPSFSALMFLLSSKKRSGCPCQNQAGREESRDLSVPMENMPKIHTGSCREVNPVISATEVLTDRASVILAAVLNTGNAFSAHVTRAAEEVRKALHLQVEHEGRKIREPSNVHIKRAYCYHLDIETSASFQLVHHQEGYTPGLFYWPFNNPDQHYNPNMGVYRQGTIESMVSLEKEWVTILTSLYKEEDISIDAKITAFYGKPTTLDMMFSGKLDLEPIALGLIRGSDMVVSPEADVSTSGLGRMVALQVN</sequence>
<dbReference type="Proteomes" id="UP000664203">
    <property type="component" value="Unassembled WGS sequence"/>
</dbReference>
<comment type="caution">
    <text evidence="1">The sequence shown here is derived from an EMBL/GenBank/DDBJ whole genome shotgun (WGS) entry which is preliminary data.</text>
</comment>
<evidence type="ECO:0000313" key="1">
    <source>
        <dbReference type="EMBL" id="CAF9939824.1"/>
    </source>
</evidence>